<reference evidence="4" key="2">
    <citation type="journal article" date="2021" name="Microbiome">
        <title>Successional dynamics and alternative stable states in a saline activated sludge microbial community over 9 years.</title>
        <authorList>
            <person name="Wang Y."/>
            <person name="Ye J."/>
            <person name="Ju F."/>
            <person name="Liu L."/>
            <person name="Boyd J.A."/>
            <person name="Deng Y."/>
            <person name="Parks D.H."/>
            <person name="Jiang X."/>
            <person name="Yin X."/>
            <person name="Woodcroft B.J."/>
            <person name="Tyson G.W."/>
            <person name="Hugenholtz P."/>
            <person name="Polz M.F."/>
            <person name="Zhang T."/>
        </authorList>
    </citation>
    <scope>NUCLEOTIDE SEQUENCE</scope>
    <source>
        <strain evidence="4">HKST-UBA01</strain>
    </source>
</reference>
<dbReference type="InterPro" id="IPR006097">
    <property type="entry name" value="Glu/Leu/Phe/Val/Trp_DH_dimer"/>
</dbReference>
<dbReference type="GO" id="GO:0006538">
    <property type="term" value="P:L-glutamate catabolic process"/>
    <property type="evidence" value="ECO:0007669"/>
    <property type="project" value="TreeGrafter"/>
</dbReference>
<dbReference type="Pfam" id="PF02812">
    <property type="entry name" value="ELFV_dehydrog_N"/>
    <property type="match status" value="1"/>
</dbReference>
<protein>
    <submittedName>
        <fullName evidence="4">Glu/Leu/Phe/Val dehydrogenase</fullName>
    </submittedName>
</protein>
<dbReference type="InterPro" id="IPR046346">
    <property type="entry name" value="Aminoacid_DH-like_N_sf"/>
</dbReference>
<organism evidence="4 5">
    <name type="scientific">Eiseniibacteriota bacterium</name>
    <dbReference type="NCBI Taxonomy" id="2212470"/>
    <lineage>
        <taxon>Bacteria</taxon>
        <taxon>Candidatus Eiseniibacteriota</taxon>
    </lineage>
</organism>
<dbReference type="SUPFAM" id="SSF53223">
    <property type="entry name" value="Aminoacid dehydrogenase-like, N-terminal domain"/>
    <property type="match status" value="1"/>
</dbReference>
<proteinExistence type="inferred from homology"/>
<comment type="similarity">
    <text evidence="1">Belongs to the Glu/Leu/Phe/Val dehydrogenases family.</text>
</comment>
<dbReference type="PANTHER" id="PTHR11606:SF13">
    <property type="entry name" value="GLUTAMATE DEHYDROGENASE 1, MITOCHONDRIAL"/>
    <property type="match status" value="1"/>
</dbReference>
<feature type="non-terminal residue" evidence="4">
    <location>
        <position position="161"/>
    </location>
</feature>
<comment type="caution">
    <text evidence="4">The sequence shown here is derived from an EMBL/GenBank/DDBJ whole genome shotgun (WGS) entry which is preliminary data.</text>
</comment>
<dbReference type="InterPro" id="IPR033524">
    <property type="entry name" value="Glu/Leu/Phe/Val_DH_AS"/>
</dbReference>
<evidence type="ECO:0000256" key="2">
    <source>
        <dbReference type="ARBA" id="ARBA00023002"/>
    </source>
</evidence>
<reference evidence="4" key="1">
    <citation type="submission" date="2020-04" db="EMBL/GenBank/DDBJ databases">
        <authorList>
            <person name="Zhang T."/>
        </authorList>
    </citation>
    <scope>NUCLEOTIDE SEQUENCE</scope>
    <source>
        <strain evidence="4">HKST-UBA01</strain>
    </source>
</reference>
<dbReference type="AlphaFoldDB" id="A0A956LW42"/>
<keyword evidence="2" id="KW-0560">Oxidoreductase</keyword>
<accession>A0A956LW42</accession>
<dbReference type="GO" id="GO:0004352">
    <property type="term" value="F:glutamate dehydrogenase (NAD+) activity"/>
    <property type="evidence" value="ECO:0007669"/>
    <property type="project" value="TreeGrafter"/>
</dbReference>
<dbReference type="Proteomes" id="UP000697710">
    <property type="component" value="Unassembled WGS sequence"/>
</dbReference>
<dbReference type="EMBL" id="JAGQHR010000069">
    <property type="protein sequence ID" value="MCA9726795.1"/>
    <property type="molecule type" value="Genomic_DNA"/>
</dbReference>
<evidence type="ECO:0000259" key="3">
    <source>
        <dbReference type="Pfam" id="PF02812"/>
    </source>
</evidence>
<dbReference type="PANTHER" id="PTHR11606">
    <property type="entry name" value="GLUTAMATE DEHYDROGENASE"/>
    <property type="match status" value="1"/>
</dbReference>
<sequence length="161" mass="17963">MAKPQALEDLNFNNIVSQQFDKAAATLDLPETLLTQIKVCNNIFYVQFPVRTGNKLLLCRGWRAEHSHHKRPLKGGIRYDEHVNADEVMALAALMTYKCAIVNVPFGGSKGGIRINPREHSEEVMERVTRRFTSELAAKNFIGPGINVPAPDMGTGEREMA</sequence>
<gene>
    <name evidence="4" type="ORF">KC729_03865</name>
</gene>
<feature type="domain" description="Glutamate/phenylalanine/leucine/valine/L-tryptophan dehydrogenase dimerisation" evidence="3">
    <location>
        <begin position="42"/>
        <end position="161"/>
    </location>
</feature>
<evidence type="ECO:0000313" key="4">
    <source>
        <dbReference type="EMBL" id="MCA9726795.1"/>
    </source>
</evidence>
<name>A0A956LW42_UNCEI</name>
<evidence type="ECO:0000256" key="1">
    <source>
        <dbReference type="ARBA" id="ARBA00006382"/>
    </source>
</evidence>
<evidence type="ECO:0000313" key="5">
    <source>
        <dbReference type="Proteomes" id="UP000697710"/>
    </source>
</evidence>
<dbReference type="PROSITE" id="PS00074">
    <property type="entry name" value="GLFV_DEHYDROGENASE"/>
    <property type="match status" value="1"/>
</dbReference>
<dbReference type="Gene3D" id="3.40.50.10860">
    <property type="entry name" value="Leucine Dehydrogenase, chain A, domain 1"/>
    <property type="match status" value="1"/>
</dbReference>